<proteinExistence type="predicted"/>
<dbReference type="SUPFAM" id="SSF53254">
    <property type="entry name" value="Phosphoglycerate mutase-like"/>
    <property type="match status" value="1"/>
</dbReference>
<dbReference type="GO" id="GO:0070297">
    <property type="term" value="P:regulation of phosphorelay signal transduction system"/>
    <property type="evidence" value="ECO:0007669"/>
    <property type="project" value="TreeGrafter"/>
</dbReference>
<dbReference type="InterPro" id="IPR013078">
    <property type="entry name" value="His_Pase_superF_clade-1"/>
</dbReference>
<reference evidence="2 3" key="1">
    <citation type="submission" date="2018-11" db="EMBL/GenBank/DDBJ databases">
        <title>Trebonia kvetii gen.nov., sp.nov., a novel acidophilic actinobacterium, and proposal of the new actinobacterial family Treboniaceae fam. nov.</title>
        <authorList>
            <person name="Rapoport D."/>
            <person name="Sagova-Mareckova M."/>
            <person name="Sedlacek I."/>
            <person name="Provaznik J."/>
            <person name="Kralova S."/>
            <person name="Pavlinic D."/>
            <person name="Benes V."/>
            <person name="Kopecky J."/>
        </authorList>
    </citation>
    <scope>NUCLEOTIDE SEQUENCE [LARGE SCALE GENOMIC DNA]</scope>
    <source>
        <strain evidence="2 3">15Tr583</strain>
    </source>
</reference>
<feature type="binding site" evidence="1">
    <location>
        <begin position="21"/>
        <end position="22"/>
    </location>
    <ligand>
        <name>substrate</name>
    </ligand>
</feature>
<dbReference type="PANTHER" id="PTHR48100:SF15">
    <property type="entry name" value="SEDOHEPTULOSE 1,7-BISPHOSPHATASE"/>
    <property type="match status" value="1"/>
</dbReference>
<evidence type="ECO:0000313" key="2">
    <source>
        <dbReference type="EMBL" id="TVZ03500.1"/>
    </source>
</evidence>
<dbReference type="EMBL" id="RPFW01000004">
    <property type="protein sequence ID" value="TVZ03500.1"/>
    <property type="molecule type" value="Genomic_DNA"/>
</dbReference>
<dbReference type="InterPro" id="IPR029033">
    <property type="entry name" value="His_PPase_superfam"/>
</dbReference>
<dbReference type="AlphaFoldDB" id="A0A6P2BX56"/>
<dbReference type="Gene3D" id="3.40.50.1240">
    <property type="entry name" value="Phosphoglycerate mutase-like"/>
    <property type="match status" value="1"/>
</dbReference>
<sequence length="213" mass="22657">MGDLILLRHGQTEWSAAGRHTGRTDIPLTAKGEADAAALAPMLARRVAAGFRIAAVFTSPARRATATAELAGLGMPGVPGSVGAPAPKQDPDLWEWDYGGYEGITTAEIQQQRPGWSLWRDGIIPGDAEHPGETVESVGERVDRVLKRAAPLLSDGDVVLVAHGHVLRVLTARWLGLHPADGRLFRLDTGTMSSLGTEHDQSVILAWNVPPSS</sequence>
<dbReference type="GO" id="GO:0101006">
    <property type="term" value="F:protein histidine phosphatase activity"/>
    <property type="evidence" value="ECO:0007669"/>
    <property type="project" value="TreeGrafter"/>
</dbReference>
<dbReference type="PIRSF" id="PIRSF000709">
    <property type="entry name" value="6PFK_2-Ptase"/>
    <property type="match status" value="1"/>
</dbReference>
<evidence type="ECO:0000256" key="1">
    <source>
        <dbReference type="PIRSR" id="PIRSR613078-2"/>
    </source>
</evidence>
<name>A0A6P2BX56_9ACTN</name>
<evidence type="ECO:0000313" key="3">
    <source>
        <dbReference type="Proteomes" id="UP000460272"/>
    </source>
</evidence>
<dbReference type="OrthoDB" id="4697614at2"/>
<dbReference type="Pfam" id="PF00300">
    <property type="entry name" value="His_Phos_1"/>
    <property type="match status" value="1"/>
</dbReference>
<keyword evidence="3" id="KW-1185">Reference proteome</keyword>
<dbReference type="RefSeq" id="WP_145856329.1">
    <property type="nucleotide sequence ID" value="NZ_RPFW01000004.1"/>
</dbReference>
<dbReference type="PANTHER" id="PTHR48100">
    <property type="entry name" value="BROAD-SPECIFICITY PHOSPHATASE YOR283W-RELATED"/>
    <property type="match status" value="1"/>
</dbReference>
<accession>A0A6P2BX56</accession>
<dbReference type="CDD" id="cd07067">
    <property type="entry name" value="HP_PGM_like"/>
    <property type="match status" value="1"/>
</dbReference>
<dbReference type="SMART" id="SM00855">
    <property type="entry name" value="PGAM"/>
    <property type="match status" value="1"/>
</dbReference>
<protein>
    <submittedName>
        <fullName evidence="2">Histidine phosphatase family protein</fullName>
    </submittedName>
</protein>
<comment type="caution">
    <text evidence="2">The sequence shown here is derived from an EMBL/GenBank/DDBJ whole genome shotgun (WGS) entry which is preliminary data.</text>
</comment>
<gene>
    <name evidence="2" type="ORF">EAS64_24280</name>
</gene>
<dbReference type="Proteomes" id="UP000460272">
    <property type="component" value="Unassembled WGS sequence"/>
</dbReference>
<feature type="binding site" evidence="1">
    <location>
        <position position="63"/>
    </location>
    <ligand>
        <name>substrate</name>
    </ligand>
</feature>
<organism evidence="2 3">
    <name type="scientific">Trebonia kvetii</name>
    <dbReference type="NCBI Taxonomy" id="2480626"/>
    <lineage>
        <taxon>Bacteria</taxon>
        <taxon>Bacillati</taxon>
        <taxon>Actinomycetota</taxon>
        <taxon>Actinomycetes</taxon>
        <taxon>Streptosporangiales</taxon>
        <taxon>Treboniaceae</taxon>
        <taxon>Trebonia</taxon>
    </lineage>
</organism>
<dbReference type="InterPro" id="IPR050275">
    <property type="entry name" value="PGM_Phosphatase"/>
</dbReference>